<keyword evidence="3" id="KW-1133">Transmembrane helix</keyword>
<keyword evidence="3" id="KW-0472">Membrane</keyword>
<proteinExistence type="inferred from homology"/>
<dbReference type="OrthoDB" id="2013942at2759"/>
<keyword evidence="5" id="KW-1185">Reference proteome</keyword>
<dbReference type="Proteomes" id="UP000631114">
    <property type="component" value="Unassembled WGS sequence"/>
</dbReference>
<dbReference type="Pfam" id="PF04885">
    <property type="entry name" value="Stig1"/>
    <property type="match status" value="1"/>
</dbReference>
<name>A0A835HWU9_9MAGN</name>
<feature type="transmembrane region" description="Helical" evidence="3">
    <location>
        <begin position="16"/>
        <end position="38"/>
    </location>
</feature>
<sequence length="158" mass="17293">MFSSCSRSNGASVSLLITRIIQCYPLILCFMIGAFHGVDAIRGMHSQTSDTPTTHSNFLHAALRGGQKHFWCASNPTVCLDREKNPWGGSTCCFQRFCKDTMNDRNHCGKCGMRCAHGLVCCGGRCVDIRNDPHNCGSCYEECPGQVGCSFAMCGYSE</sequence>
<organism evidence="4 5">
    <name type="scientific">Coptis chinensis</name>
    <dbReference type="NCBI Taxonomy" id="261450"/>
    <lineage>
        <taxon>Eukaryota</taxon>
        <taxon>Viridiplantae</taxon>
        <taxon>Streptophyta</taxon>
        <taxon>Embryophyta</taxon>
        <taxon>Tracheophyta</taxon>
        <taxon>Spermatophyta</taxon>
        <taxon>Magnoliopsida</taxon>
        <taxon>Ranunculales</taxon>
        <taxon>Ranunculaceae</taxon>
        <taxon>Coptidoideae</taxon>
        <taxon>Coptis</taxon>
    </lineage>
</organism>
<evidence type="ECO:0008006" key="6">
    <source>
        <dbReference type="Google" id="ProtNLM"/>
    </source>
</evidence>
<dbReference type="InterPro" id="IPR006969">
    <property type="entry name" value="Stig-like"/>
</dbReference>
<evidence type="ECO:0000256" key="2">
    <source>
        <dbReference type="ARBA" id="ARBA00022729"/>
    </source>
</evidence>
<gene>
    <name evidence="4" type="ORF">IFM89_023249</name>
</gene>
<evidence type="ECO:0000313" key="5">
    <source>
        <dbReference type="Proteomes" id="UP000631114"/>
    </source>
</evidence>
<comment type="caution">
    <text evidence="4">The sequence shown here is derived from an EMBL/GenBank/DDBJ whole genome shotgun (WGS) entry which is preliminary data.</text>
</comment>
<comment type="similarity">
    <text evidence="1">Belongs to the STIG1 family.</text>
</comment>
<keyword evidence="2" id="KW-0732">Signal</keyword>
<protein>
    <recommendedName>
        <fullName evidence="6">Stigma-specific Stig1 family protein</fullName>
    </recommendedName>
</protein>
<accession>A0A835HWU9</accession>
<dbReference type="EMBL" id="JADFTS010000005">
    <property type="protein sequence ID" value="KAF9606156.1"/>
    <property type="molecule type" value="Genomic_DNA"/>
</dbReference>
<evidence type="ECO:0000313" key="4">
    <source>
        <dbReference type="EMBL" id="KAF9606156.1"/>
    </source>
</evidence>
<evidence type="ECO:0000256" key="1">
    <source>
        <dbReference type="ARBA" id="ARBA00006010"/>
    </source>
</evidence>
<reference evidence="4 5" key="1">
    <citation type="submission" date="2020-10" db="EMBL/GenBank/DDBJ databases">
        <title>The Coptis chinensis genome and diversification of protoberbering-type alkaloids.</title>
        <authorList>
            <person name="Wang B."/>
            <person name="Shu S."/>
            <person name="Song C."/>
            <person name="Liu Y."/>
        </authorList>
    </citation>
    <scope>NUCLEOTIDE SEQUENCE [LARGE SCALE GENOMIC DNA]</scope>
    <source>
        <strain evidence="4">HL-2020</strain>
        <tissue evidence="4">Leaf</tissue>
    </source>
</reference>
<dbReference type="PANTHER" id="PTHR33227">
    <property type="entry name" value="STIGMA-SPECIFIC STIG1-LIKE PROTEIN 3"/>
    <property type="match status" value="1"/>
</dbReference>
<keyword evidence="3" id="KW-0812">Transmembrane</keyword>
<dbReference type="AlphaFoldDB" id="A0A835HWU9"/>
<dbReference type="PANTHER" id="PTHR33227:SF54">
    <property type="entry name" value="PROTEIN STIG1"/>
    <property type="match status" value="1"/>
</dbReference>
<evidence type="ECO:0000256" key="3">
    <source>
        <dbReference type="SAM" id="Phobius"/>
    </source>
</evidence>